<dbReference type="RefSeq" id="WP_089759419.1">
    <property type="nucleotide sequence ID" value="NZ_FNGO01000007.1"/>
</dbReference>
<proteinExistence type="predicted"/>
<evidence type="ECO:0000313" key="2">
    <source>
        <dbReference type="Proteomes" id="UP000199476"/>
    </source>
</evidence>
<name>A0A1G9M3C1_9FIRM</name>
<keyword evidence="2" id="KW-1185">Reference proteome</keyword>
<accession>A0A1G9M3C1</accession>
<reference evidence="1 2" key="1">
    <citation type="submission" date="2016-10" db="EMBL/GenBank/DDBJ databases">
        <authorList>
            <person name="de Groot N.N."/>
        </authorList>
    </citation>
    <scope>NUCLEOTIDE SEQUENCE [LARGE SCALE GENOMIC DNA]</scope>
    <source>
        <strain evidence="1 2">SLAS-1</strain>
    </source>
</reference>
<sequence>MQVESPGFSSLDLAEYRNFLAGNIERVAPKQVDNFQDVNFNDTLDGYRVSFRYDEELGGEHSARNR</sequence>
<protein>
    <submittedName>
        <fullName evidence="1">Uncharacterized protein</fullName>
    </submittedName>
</protein>
<gene>
    <name evidence="1" type="ORF">SAMN04488692_10787</name>
</gene>
<dbReference type="EMBL" id="FNGO01000007">
    <property type="protein sequence ID" value="SDL68461.1"/>
    <property type="molecule type" value="Genomic_DNA"/>
</dbReference>
<dbReference type="STRING" id="321763.SAMN04488692_10787"/>
<organism evidence="1 2">
    <name type="scientific">Halarsenatibacter silvermanii</name>
    <dbReference type="NCBI Taxonomy" id="321763"/>
    <lineage>
        <taxon>Bacteria</taxon>
        <taxon>Bacillati</taxon>
        <taxon>Bacillota</taxon>
        <taxon>Clostridia</taxon>
        <taxon>Halanaerobiales</taxon>
        <taxon>Halarsenatibacteraceae</taxon>
        <taxon>Halarsenatibacter</taxon>
    </lineage>
</organism>
<evidence type="ECO:0000313" key="1">
    <source>
        <dbReference type="EMBL" id="SDL68461.1"/>
    </source>
</evidence>
<dbReference type="AlphaFoldDB" id="A0A1G9M3C1"/>
<dbReference type="Proteomes" id="UP000199476">
    <property type="component" value="Unassembled WGS sequence"/>
</dbReference>